<gene>
    <name evidence="1" type="ORF">Vadar_022045</name>
</gene>
<keyword evidence="2" id="KW-1185">Reference proteome</keyword>
<sequence length="223" mass="25417">MHSQGQLPVHTNEEDPQFGRHHTRHYYMRRVRESLPARVSKVVCGTFVTLLLITGIIVFVLWLSLRPHRPRFYVGDFSIPGLAQPNGFANAQVIFNVTDRNPNQHIGIYYDAMQVTLYYQDQDIGGASLLFPFYQGSKNTTVLYGVLSGATLTVSNQRWMDFQNDLAQGVVVFRLQLTSTIRFKVTTWDSKRHKMHANCDVGVGPDGSILAIYRDKKCPTYFT</sequence>
<name>A0ACB7XBF3_9ERIC</name>
<evidence type="ECO:0000313" key="1">
    <source>
        <dbReference type="EMBL" id="KAH7838098.1"/>
    </source>
</evidence>
<comment type="caution">
    <text evidence="1">The sequence shown here is derived from an EMBL/GenBank/DDBJ whole genome shotgun (WGS) entry which is preliminary data.</text>
</comment>
<evidence type="ECO:0000313" key="2">
    <source>
        <dbReference type="Proteomes" id="UP000828048"/>
    </source>
</evidence>
<dbReference type="Proteomes" id="UP000828048">
    <property type="component" value="Chromosome 6"/>
</dbReference>
<proteinExistence type="predicted"/>
<accession>A0ACB7XBF3</accession>
<protein>
    <submittedName>
        <fullName evidence="1">Uncharacterized protein</fullName>
    </submittedName>
</protein>
<reference evidence="1 2" key="1">
    <citation type="journal article" date="2021" name="Hortic Res">
        <title>High-quality reference genome and annotation aids understanding of berry development for evergreen blueberry (Vaccinium darrowii).</title>
        <authorList>
            <person name="Yu J."/>
            <person name="Hulse-Kemp A.M."/>
            <person name="Babiker E."/>
            <person name="Staton M."/>
        </authorList>
    </citation>
    <scope>NUCLEOTIDE SEQUENCE [LARGE SCALE GENOMIC DNA]</scope>
    <source>
        <strain evidence="2">cv. NJ 8807/NJ 8810</strain>
        <tissue evidence="1">Young leaf</tissue>
    </source>
</reference>
<organism evidence="1 2">
    <name type="scientific">Vaccinium darrowii</name>
    <dbReference type="NCBI Taxonomy" id="229202"/>
    <lineage>
        <taxon>Eukaryota</taxon>
        <taxon>Viridiplantae</taxon>
        <taxon>Streptophyta</taxon>
        <taxon>Embryophyta</taxon>
        <taxon>Tracheophyta</taxon>
        <taxon>Spermatophyta</taxon>
        <taxon>Magnoliopsida</taxon>
        <taxon>eudicotyledons</taxon>
        <taxon>Gunneridae</taxon>
        <taxon>Pentapetalae</taxon>
        <taxon>asterids</taxon>
        <taxon>Ericales</taxon>
        <taxon>Ericaceae</taxon>
        <taxon>Vaccinioideae</taxon>
        <taxon>Vaccinieae</taxon>
        <taxon>Vaccinium</taxon>
    </lineage>
</organism>
<dbReference type="EMBL" id="CM037156">
    <property type="protein sequence ID" value="KAH7838098.1"/>
    <property type="molecule type" value="Genomic_DNA"/>
</dbReference>